<dbReference type="InterPro" id="IPR020846">
    <property type="entry name" value="MFS_dom"/>
</dbReference>
<comment type="caution">
    <text evidence="6">The sequence shown here is derived from an EMBL/GenBank/DDBJ whole genome shotgun (WGS) entry which is preliminary data.</text>
</comment>
<dbReference type="InterPro" id="IPR036259">
    <property type="entry name" value="MFS_trans_sf"/>
</dbReference>
<feature type="transmembrane region" description="Helical" evidence="4">
    <location>
        <begin position="307"/>
        <end position="328"/>
    </location>
</feature>
<feature type="transmembrane region" description="Helical" evidence="4">
    <location>
        <begin position="375"/>
        <end position="396"/>
    </location>
</feature>
<feature type="domain" description="Major facilitator superfamily (MFS) profile" evidence="5">
    <location>
        <begin position="16"/>
        <end position="395"/>
    </location>
</feature>
<protein>
    <submittedName>
        <fullName evidence="6">MFS transporter</fullName>
    </submittedName>
</protein>
<evidence type="ECO:0000256" key="3">
    <source>
        <dbReference type="ARBA" id="ARBA00023136"/>
    </source>
</evidence>
<feature type="transmembrane region" description="Helical" evidence="4">
    <location>
        <begin position="82"/>
        <end position="100"/>
    </location>
</feature>
<feature type="transmembrane region" description="Helical" evidence="4">
    <location>
        <begin position="169"/>
        <end position="189"/>
    </location>
</feature>
<dbReference type="Proteomes" id="UP000075391">
    <property type="component" value="Unassembled WGS sequence"/>
</dbReference>
<feature type="transmembrane region" description="Helical" evidence="4">
    <location>
        <begin position="249"/>
        <end position="271"/>
    </location>
</feature>
<dbReference type="Pfam" id="PF07690">
    <property type="entry name" value="MFS_1"/>
    <property type="match status" value="1"/>
</dbReference>
<keyword evidence="1 4" id="KW-0812">Transmembrane</keyword>
<dbReference type="CDD" id="cd17324">
    <property type="entry name" value="MFS_NepI_like"/>
    <property type="match status" value="1"/>
</dbReference>
<sequence length="404" mass="42859">MSSSTQPSSHSLSKSLVLLLGLAVGVVAANLYYAQPLVGLISKALNLDPSMAGLVVTLTQVGYGFGVLMIVPLADIVENRKLILTMILLTIISLLGLAFATSLVPYFLAALATGLGASTVQVIVPYAAHLAPEATRGRVVGSLMSGLMIGIMLSRPISSLLTDLFSWHAVFYFSAALMLLLALALYKLLPERQPTNTGIRYSKLMASMGSLFAQTPVLRRRAIYQAFMFGAFSLFWTTTPLLLVEEFHLSQTAIALFALAGVAGAVSAPLAGRMADKGFSRQATTVAMISASASFLITHIFAPGSGWALAVLVFAAILLDAGITANLVLGQRAIFSLSAELRGRLNGLYVATIFVGGAVGSYVGAWAYAHGGWMLTSWVGFLFPLLAFIYFGTEWLTGFQKVSQ</sequence>
<feature type="transmembrane region" description="Helical" evidence="4">
    <location>
        <begin position="348"/>
        <end position="369"/>
    </location>
</feature>
<feature type="transmembrane region" description="Helical" evidence="4">
    <location>
        <begin position="106"/>
        <end position="127"/>
    </location>
</feature>
<keyword evidence="3 4" id="KW-0472">Membrane</keyword>
<dbReference type="EMBL" id="LUKF01000003">
    <property type="protein sequence ID" value="KYG70009.1"/>
    <property type="molecule type" value="Genomic_DNA"/>
</dbReference>
<dbReference type="PANTHER" id="PTHR42910">
    <property type="entry name" value="TRANSPORTER SCO4007-RELATED"/>
    <property type="match status" value="1"/>
</dbReference>
<evidence type="ECO:0000313" key="7">
    <source>
        <dbReference type="Proteomes" id="UP000075391"/>
    </source>
</evidence>
<proteinExistence type="predicted"/>
<feature type="transmembrane region" description="Helical" evidence="4">
    <location>
        <begin position="52"/>
        <end position="70"/>
    </location>
</feature>
<evidence type="ECO:0000256" key="4">
    <source>
        <dbReference type="SAM" id="Phobius"/>
    </source>
</evidence>
<evidence type="ECO:0000256" key="2">
    <source>
        <dbReference type="ARBA" id="ARBA00022989"/>
    </source>
</evidence>
<dbReference type="GO" id="GO:0022857">
    <property type="term" value="F:transmembrane transporter activity"/>
    <property type="evidence" value="ECO:0007669"/>
    <property type="project" value="InterPro"/>
</dbReference>
<dbReference type="InterPro" id="IPR011701">
    <property type="entry name" value="MFS"/>
</dbReference>
<dbReference type="PANTHER" id="PTHR42910:SF1">
    <property type="entry name" value="MAJOR FACILITATOR SUPERFAMILY (MFS) PROFILE DOMAIN-CONTAINING PROTEIN"/>
    <property type="match status" value="1"/>
</dbReference>
<organism evidence="6 7">
    <name type="scientific">Bdellovibrio bacteriovorus</name>
    <dbReference type="NCBI Taxonomy" id="959"/>
    <lineage>
        <taxon>Bacteria</taxon>
        <taxon>Pseudomonadati</taxon>
        <taxon>Bdellovibrionota</taxon>
        <taxon>Bdellovibrionia</taxon>
        <taxon>Bdellovibrionales</taxon>
        <taxon>Pseudobdellovibrionaceae</taxon>
        <taxon>Bdellovibrio</taxon>
    </lineage>
</organism>
<feature type="transmembrane region" description="Helical" evidence="4">
    <location>
        <begin position="283"/>
        <end position="301"/>
    </location>
</feature>
<name>A0A150WU41_BDEBC</name>
<evidence type="ECO:0000313" key="6">
    <source>
        <dbReference type="EMBL" id="KYG70009.1"/>
    </source>
</evidence>
<dbReference type="Gene3D" id="1.20.1250.20">
    <property type="entry name" value="MFS general substrate transporter like domains"/>
    <property type="match status" value="1"/>
</dbReference>
<dbReference type="OrthoDB" id="5291730at2"/>
<gene>
    <name evidence="6" type="ORF">AZI85_15060</name>
</gene>
<feature type="transmembrane region" description="Helical" evidence="4">
    <location>
        <begin position="139"/>
        <end position="157"/>
    </location>
</feature>
<accession>A0A150WU41</accession>
<dbReference type="SUPFAM" id="SSF103473">
    <property type="entry name" value="MFS general substrate transporter"/>
    <property type="match status" value="1"/>
</dbReference>
<reference evidence="6 7" key="1">
    <citation type="submission" date="2016-03" db="EMBL/GenBank/DDBJ databases">
        <authorList>
            <person name="Ploux O."/>
        </authorList>
    </citation>
    <scope>NUCLEOTIDE SEQUENCE [LARGE SCALE GENOMIC DNA]</scope>
    <source>
        <strain evidence="6 7">BER2</strain>
    </source>
</reference>
<evidence type="ECO:0000259" key="5">
    <source>
        <dbReference type="PROSITE" id="PS50850"/>
    </source>
</evidence>
<dbReference type="PROSITE" id="PS50850">
    <property type="entry name" value="MFS"/>
    <property type="match status" value="1"/>
</dbReference>
<feature type="transmembrane region" description="Helical" evidence="4">
    <location>
        <begin position="222"/>
        <end position="243"/>
    </location>
</feature>
<keyword evidence="2 4" id="KW-1133">Transmembrane helix</keyword>
<dbReference type="RefSeq" id="WP_063242927.1">
    <property type="nucleotide sequence ID" value="NZ_LUKF01000003.1"/>
</dbReference>
<evidence type="ECO:0000256" key="1">
    <source>
        <dbReference type="ARBA" id="ARBA00022692"/>
    </source>
</evidence>
<dbReference type="AlphaFoldDB" id="A0A150WU41"/>